<name>A0A1A8XQX1_9RHOO</name>
<dbReference type="EMBL" id="FLQY01000137">
    <property type="protein sequence ID" value="SBT07534.1"/>
    <property type="molecule type" value="Genomic_DNA"/>
</dbReference>
<accession>A0A1A8XQX1</accession>
<dbReference type="Proteomes" id="UP000199600">
    <property type="component" value="Unassembled WGS sequence"/>
</dbReference>
<proteinExistence type="predicted"/>
<organism evidence="1 2">
    <name type="scientific">Candidatus Propionivibrio aalborgensis</name>
    <dbReference type="NCBI Taxonomy" id="1860101"/>
    <lineage>
        <taxon>Bacteria</taxon>
        <taxon>Pseudomonadati</taxon>
        <taxon>Pseudomonadota</taxon>
        <taxon>Betaproteobacteria</taxon>
        <taxon>Rhodocyclales</taxon>
        <taxon>Rhodocyclaceae</taxon>
        <taxon>Propionivibrio</taxon>
    </lineage>
</organism>
<evidence type="ECO:0000313" key="2">
    <source>
        <dbReference type="Proteomes" id="UP000199600"/>
    </source>
</evidence>
<protein>
    <submittedName>
        <fullName evidence="1">Uncharacterized protein</fullName>
    </submittedName>
</protein>
<dbReference type="AlphaFoldDB" id="A0A1A8XQX1"/>
<keyword evidence="2" id="KW-1185">Reference proteome</keyword>
<gene>
    <name evidence="1" type="ORF">PROAA_2210022</name>
</gene>
<reference evidence="1 2" key="1">
    <citation type="submission" date="2016-06" db="EMBL/GenBank/DDBJ databases">
        <authorList>
            <person name="Kjaerup R.B."/>
            <person name="Dalgaard T.S."/>
            <person name="Juul-Madsen H.R."/>
        </authorList>
    </citation>
    <scope>NUCLEOTIDE SEQUENCE [LARGE SCALE GENOMIC DNA]</scope>
    <source>
        <strain evidence="1">2</strain>
    </source>
</reference>
<dbReference type="PROSITE" id="PS51257">
    <property type="entry name" value="PROKAR_LIPOPROTEIN"/>
    <property type="match status" value="1"/>
</dbReference>
<sequence length="65" mass="7403">MAKNLSLAEFRSLPFSILILACENEFKANPAAEKREGCLPKTVATHFDWTVCIRLYLTTSYVLEH</sequence>
<evidence type="ECO:0000313" key="1">
    <source>
        <dbReference type="EMBL" id="SBT07534.1"/>
    </source>
</evidence>